<dbReference type="RefSeq" id="XP_066703131.1">
    <property type="nucleotide sequence ID" value="XM_066840504.1"/>
</dbReference>
<evidence type="ECO:0008006" key="4">
    <source>
        <dbReference type="Google" id="ProtNLM"/>
    </source>
</evidence>
<keyword evidence="3" id="KW-1185">Reference proteome</keyword>
<sequence>MSLNATHTAPVPSTHGVELPARYRICLLTDEYTDWVKALYSDGFLLRVTLWAAMSRAAPPGTSRVNLALRAFTELDCFHRYLVNSGLSYAIFDTEYAFRRAGSAEAGGHVYWGDDGLLLAAQQQQQQNGDGAHDGDDDDDDAEVDRLVDGVDFPLVCYGLSHDAFAPHPAAIQKVVNTFYPLREPVFEYIHEQLDERPREHPGRRPPKGPCEILKRNGCITKRGYEGRGLMTALNRFIALEARARGFRGLSLGTNSRSFFAYVDDFGKFSLADFGVEEEGGKEVYPFRGYGCKEKSWTIWCDLVPPSPSSPPRSC</sequence>
<dbReference type="EMBL" id="JAQQWE010000003">
    <property type="protein sequence ID" value="KAK7959428.1"/>
    <property type="molecule type" value="Genomic_DNA"/>
</dbReference>
<feature type="region of interest" description="Disordered" evidence="1">
    <location>
        <begin position="123"/>
        <end position="143"/>
    </location>
</feature>
<name>A0ABR1QM59_9PEZI</name>
<evidence type="ECO:0000313" key="3">
    <source>
        <dbReference type="Proteomes" id="UP001391051"/>
    </source>
</evidence>
<evidence type="ECO:0000313" key="2">
    <source>
        <dbReference type="EMBL" id="KAK7959428.1"/>
    </source>
</evidence>
<reference evidence="2 3" key="1">
    <citation type="submission" date="2023-01" db="EMBL/GenBank/DDBJ databases">
        <title>Analysis of 21 Apiospora genomes using comparative genomics revels a genus with tremendous synthesis potential of carbohydrate active enzymes and secondary metabolites.</title>
        <authorList>
            <person name="Sorensen T."/>
        </authorList>
    </citation>
    <scope>NUCLEOTIDE SEQUENCE [LARGE SCALE GENOMIC DNA]</scope>
    <source>
        <strain evidence="2 3">CBS 24483</strain>
    </source>
</reference>
<organism evidence="2 3">
    <name type="scientific">Apiospora aurea</name>
    <dbReference type="NCBI Taxonomy" id="335848"/>
    <lineage>
        <taxon>Eukaryota</taxon>
        <taxon>Fungi</taxon>
        <taxon>Dikarya</taxon>
        <taxon>Ascomycota</taxon>
        <taxon>Pezizomycotina</taxon>
        <taxon>Sordariomycetes</taxon>
        <taxon>Xylariomycetidae</taxon>
        <taxon>Amphisphaeriales</taxon>
        <taxon>Apiosporaceae</taxon>
        <taxon>Apiospora</taxon>
    </lineage>
</organism>
<dbReference type="Proteomes" id="UP001391051">
    <property type="component" value="Unassembled WGS sequence"/>
</dbReference>
<dbReference type="GeneID" id="92073566"/>
<proteinExistence type="predicted"/>
<comment type="caution">
    <text evidence="2">The sequence shown here is derived from an EMBL/GenBank/DDBJ whole genome shotgun (WGS) entry which is preliminary data.</text>
</comment>
<evidence type="ECO:0000256" key="1">
    <source>
        <dbReference type="SAM" id="MobiDB-lite"/>
    </source>
</evidence>
<protein>
    <recommendedName>
        <fullName evidence="4">N-acetyltransferase domain-containing protein</fullName>
    </recommendedName>
</protein>
<gene>
    <name evidence="2" type="ORF">PG986_004282</name>
</gene>
<accession>A0ABR1QM59</accession>